<evidence type="ECO:0000256" key="14">
    <source>
        <dbReference type="PROSITE-ProRule" id="PRU10052"/>
    </source>
</evidence>
<evidence type="ECO:0000256" key="3">
    <source>
        <dbReference type="ARBA" id="ARBA00012736"/>
    </source>
</evidence>
<comment type="subcellular location">
    <subcellularLocation>
        <location evidence="1">Secreted</location>
    </subcellularLocation>
</comment>
<dbReference type="RefSeq" id="XP_007915283.1">
    <property type="nucleotide sequence ID" value="XM_007917092.1"/>
</dbReference>
<keyword evidence="6" id="KW-0677">Repeat</keyword>
<dbReference type="AlphaFoldDB" id="R8BL62"/>
<name>R8BL62_PHAM7</name>
<evidence type="ECO:0000256" key="4">
    <source>
        <dbReference type="ARBA" id="ARBA00022525"/>
    </source>
</evidence>
<dbReference type="HOGENOM" id="CLU_040116_0_0_1"/>
<dbReference type="PROSITE" id="PS00502">
    <property type="entry name" value="POLYGALACTURONASE"/>
    <property type="match status" value="1"/>
</dbReference>
<proteinExistence type="inferred from homology"/>
<dbReference type="OrthoDB" id="1546079at2759"/>
<sequence length="385" mass="39135">MIASVIPLLVAFAGLASCSPVAEPVAAPAITPPPAANLLKRATSCTFSGSTGAASASKSQKSCSTIILTNVAVPSGVTLDLSDLPDDTHVIFQGQTTWGYKEWDGPLLQIEGNGITIEGASGAYLDGGGARWWDGSGGSGGKTKPKFFYAHDLTDSTITNLHIQNTPVQAVSINGADGLTITGMTIDNSAGDSAGGKNTDGFDIGSSNNVVITGANVYNQDDCVAVNSGTKITFENSVCSGGHGLSIGSVGGRSDNTVDTVTFYNNEVKNSVNGIRIKAIEGDTGTIKGVTYNEITLQSISKYGILIEQNYDGGDLDGGTPSSGIPITDLTIENISGTGAVASSGYNVVIACGSGACSDWTWSNVKVTGGKTYSSCSNVPSGISC</sequence>
<dbReference type="Gene3D" id="2.160.20.10">
    <property type="entry name" value="Single-stranded right-handed beta-helix, Pectin lyase-like"/>
    <property type="match status" value="1"/>
</dbReference>
<dbReference type="KEGG" id="tmn:UCRPA7_4539"/>
<evidence type="ECO:0000313" key="17">
    <source>
        <dbReference type="EMBL" id="EON99952.1"/>
    </source>
</evidence>
<keyword evidence="9" id="KW-1015">Disulfide bond</keyword>
<accession>R8BL62</accession>
<evidence type="ECO:0000256" key="15">
    <source>
        <dbReference type="RuleBase" id="RU361169"/>
    </source>
</evidence>
<dbReference type="GO" id="GO:0045490">
    <property type="term" value="P:pectin catabolic process"/>
    <property type="evidence" value="ECO:0007669"/>
    <property type="project" value="UniProtKB-ARBA"/>
</dbReference>
<evidence type="ECO:0000256" key="11">
    <source>
        <dbReference type="ARBA" id="ARBA00023316"/>
    </source>
</evidence>
<dbReference type="SUPFAM" id="SSF51126">
    <property type="entry name" value="Pectin lyase-like"/>
    <property type="match status" value="1"/>
</dbReference>
<dbReference type="InterPro" id="IPR011050">
    <property type="entry name" value="Pectin_lyase_fold/virulence"/>
</dbReference>
<keyword evidence="11" id="KW-0961">Cell wall biogenesis/degradation</keyword>
<comment type="catalytic activity">
    <reaction evidence="12">
        <text>(1,4-alpha-D-galacturonosyl)n+m + H2O = (1,4-alpha-D-galacturonosyl)n + (1,4-alpha-D-galacturonosyl)m.</text>
        <dbReference type="EC" id="3.2.1.15"/>
    </reaction>
</comment>
<evidence type="ECO:0000256" key="9">
    <source>
        <dbReference type="ARBA" id="ARBA00023157"/>
    </source>
</evidence>
<feature type="chain" id="PRO_5004462866" description="endo-polygalacturonase" evidence="16">
    <location>
        <begin position="19"/>
        <end position="385"/>
    </location>
</feature>
<evidence type="ECO:0000313" key="18">
    <source>
        <dbReference type="Proteomes" id="UP000014074"/>
    </source>
</evidence>
<keyword evidence="18" id="KW-1185">Reference proteome</keyword>
<dbReference type="PANTHER" id="PTHR31884:SF1">
    <property type="entry name" value="POLYGALACTURONASE"/>
    <property type="match status" value="1"/>
</dbReference>
<evidence type="ECO:0000256" key="10">
    <source>
        <dbReference type="ARBA" id="ARBA00023295"/>
    </source>
</evidence>
<dbReference type="EC" id="3.2.1.15" evidence="3"/>
<dbReference type="GO" id="GO:0005576">
    <property type="term" value="C:extracellular region"/>
    <property type="evidence" value="ECO:0007669"/>
    <property type="project" value="UniProtKB-SubCell"/>
</dbReference>
<dbReference type="PANTHER" id="PTHR31884">
    <property type="entry name" value="POLYGALACTURONASE"/>
    <property type="match status" value="1"/>
</dbReference>
<dbReference type="InterPro" id="IPR006626">
    <property type="entry name" value="PbH1"/>
</dbReference>
<evidence type="ECO:0000256" key="5">
    <source>
        <dbReference type="ARBA" id="ARBA00022729"/>
    </source>
</evidence>
<dbReference type="GeneID" id="19325000"/>
<dbReference type="Proteomes" id="UP000014074">
    <property type="component" value="Unassembled WGS sequence"/>
</dbReference>
<evidence type="ECO:0000256" key="1">
    <source>
        <dbReference type="ARBA" id="ARBA00004613"/>
    </source>
</evidence>
<evidence type="ECO:0000256" key="13">
    <source>
        <dbReference type="ARBA" id="ARBA00083621"/>
    </source>
</evidence>
<dbReference type="Pfam" id="PF00295">
    <property type="entry name" value="Glyco_hydro_28"/>
    <property type="match status" value="1"/>
</dbReference>
<keyword evidence="4" id="KW-0964">Secreted</keyword>
<feature type="active site" evidence="14">
    <location>
        <position position="243"/>
    </location>
</feature>
<dbReference type="EMBL" id="KB933120">
    <property type="protein sequence ID" value="EON99952.1"/>
    <property type="molecule type" value="Genomic_DNA"/>
</dbReference>
<dbReference type="GO" id="GO:0071555">
    <property type="term" value="P:cell wall organization"/>
    <property type="evidence" value="ECO:0007669"/>
    <property type="project" value="UniProtKB-KW"/>
</dbReference>
<feature type="signal peptide" evidence="16">
    <location>
        <begin position="1"/>
        <end position="18"/>
    </location>
</feature>
<evidence type="ECO:0000256" key="6">
    <source>
        <dbReference type="ARBA" id="ARBA00022737"/>
    </source>
</evidence>
<evidence type="ECO:0000256" key="2">
    <source>
        <dbReference type="ARBA" id="ARBA00008834"/>
    </source>
</evidence>
<keyword evidence="7 15" id="KW-0378">Hydrolase</keyword>
<dbReference type="GO" id="GO:0004650">
    <property type="term" value="F:polygalacturonase activity"/>
    <property type="evidence" value="ECO:0007669"/>
    <property type="project" value="UniProtKB-EC"/>
</dbReference>
<keyword evidence="5 16" id="KW-0732">Signal</keyword>
<keyword evidence="10 15" id="KW-0326">Glycosidase</keyword>
<dbReference type="InterPro" id="IPR000743">
    <property type="entry name" value="Glyco_hydro_28"/>
</dbReference>
<reference evidence="18" key="1">
    <citation type="journal article" date="2013" name="Genome Announc.">
        <title>Draft genome sequence of the ascomycete Phaeoacremonium aleophilum strain UCR-PA7, a causal agent of the esca disease complex in grapevines.</title>
        <authorList>
            <person name="Blanco-Ulate B."/>
            <person name="Rolshausen P."/>
            <person name="Cantu D."/>
        </authorList>
    </citation>
    <scope>NUCLEOTIDE SEQUENCE [LARGE SCALE GENOMIC DNA]</scope>
    <source>
        <strain evidence="18">UCR-PA7</strain>
    </source>
</reference>
<evidence type="ECO:0000256" key="8">
    <source>
        <dbReference type="ARBA" id="ARBA00023145"/>
    </source>
</evidence>
<dbReference type="InterPro" id="IPR050434">
    <property type="entry name" value="Glycosyl_hydrlase_28"/>
</dbReference>
<organism evidence="17 18">
    <name type="scientific">Phaeoacremonium minimum (strain UCR-PA7)</name>
    <name type="common">Esca disease fungus</name>
    <name type="synonym">Togninia minima</name>
    <dbReference type="NCBI Taxonomy" id="1286976"/>
    <lineage>
        <taxon>Eukaryota</taxon>
        <taxon>Fungi</taxon>
        <taxon>Dikarya</taxon>
        <taxon>Ascomycota</taxon>
        <taxon>Pezizomycotina</taxon>
        <taxon>Sordariomycetes</taxon>
        <taxon>Sordariomycetidae</taxon>
        <taxon>Togniniales</taxon>
        <taxon>Togniniaceae</taxon>
        <taxon>Phaeoacremonium</taxon>
    </lineage>
</organism>
<dbReference type="FunFam" id="2.160.20.10:FF:000002">
    <property type="entry name" value="Endopolygalacturonase D"/>
    <property type="match status" value="1"/>
</dbReference>
<gene>
    <name evidence="17" type="ORF">UCRPA7_4539</name>
</gene>
<comment type="similarity">
    <text evidence="2 15">Belongs to the glycosyl hydrolase 28 family.</text>
</comment>
<dbReference type="SMART" id="SM00710">
    <property type="entry name" value="PbH1"/>
    <property type="match status" value="7"/>
</dbReference>
<evidence type="ECO:0000256" key="7">
    <source>
        <dbReference type="ARBA" id="ARBA00022801"/>
    </source>
</evidence>
<evidence type="ECO:0000256" key="12">
    <source>
        <dbReference type="ARBA" id="ARBA00034074"/>
    </source>
</evidence>
<protein>
    <recommendedName>
        <fullName evidence="3">endo-polygalacturonase</fullName>
        <ecNumber evidence="3">3.2.1.15</ecNumber>
    </recommendedName>
    <alternativeName>
        <fullName evidence="13">Pectinase</fullName>
    </alternativeName>
</protein>
<dbReference type="InterPro" id="IPR012334">
    <property type="entry name" value="Pectin_lyas_fold"/>
</dbReference>
<evidence type="ECO:0000256" key="16">
    <source>
        <dbReference type="SAM" id="SignalP"/>
    </source>
</evidence>
<keyword evidence="8" id="KW-0865">Zymogen</keyword>
<dbReference type="eggNOG" id="ENOG502SHAF">
    <property type="taxonomic scope" value="Eukaryota"/>
</dbReference>